<protein>
    <submittedName>
        <fullName evidence="1">Uncharacterized protein</fullName>
    </submittedName>
</protein>
<name>A0AAT9GG14_9BACT</name>
<proteinExistence type="predicted"/>
<sequence>MDLLKQLQNFFLYKSYFLKNDECSIFMLNGKCIQLGTFIFDHRLQEYKVSNKSFNLKGFSGGLPESTHDQRLKLFYG</sequence>
<accession>A0AAT9GG14</accession>
<gene>
    <name evidence="1" type="ORF">KACHI17_03370</name>
</gene>
<dbReference type="AlphaFoldDB" id="A0AAT9GG14"/>
<dbReference type="EMBL" id="AP029612">
    <property type="protein sequence ID" value="BFG69456.1"/>
    <property type="molecule type" value="Genomic_DNA"/>
</dbReference>
<evidence type="ECO:0000313" key="1">
    <source>
        <dbReference type="EMBL" id="BFG69456.1"/>
    </source>
</evidence>
<organism evidence="1">
    <name type="scientific">Sediminibacterium sp. KACHI17</name>
    <dbReference type="NCBI Taxonomy" id="1751071"/>
    <lineage>
        <taxon>Bacteria</taxon>
        <taxon>Pseudomonadati</taxon>
        <taxon>Bacteroidota</taxon>
        <taxon>Chitinophagia</taxon>
        <taxon>Chitinophagales</taxon>
        <taxon>Chitinophagaceae</taxon>
        <taxon>Sediminibacterium</taxon>
    </lineage>
</organism>
<reference evidence="1" key="1">
    <citation type="submission" date="2024-02" db="EMBL/GenBank/DDBJ databases">
        <title>Sediminibacterium planktonica sp. nov. and Sediminibacterium longus sp. nov., isolated from surface lake and river water.</title>
        <authorList>
            <person name="Watanabe K."/>
            <person name="Takemine S."/>
            <person name="Ishii Y."/>
            <person name="Ogata Y."/>
            <person name="Shindo C."/>
            <person name="Suda W."/>
        </authorList>
    </citation>
    <scope>NUCLEOTIDE SEQUENCE</scope>
    <source>
        <strain evidence="1">KACHI17</strain>
    </source>
</reference>